<name>A0ABP6TPU4_9ACTN</name>
<dbReference type="Proteomes" id="UP001501455">
    <property type="component" value="Unassembled WGS sequence"/>
</dbReference>
<evidence type="ECO:0000313" key="3">
    <source>
        <dbReference type="Proteomes" id="UP001501455"/>
    </source>
</evidence>
<proteinExistence type="predicted"/>
<sequence>MSPADATTTGSPVEPPGEAGTHGPHDLLDHVGAGDPALAGLFRLVPVRTEGDPPLLARWMNAPAVAEPDLRDVPSVTAFPRAGFRFSAGGGPPGERAAPTVRDRALRPLPQRSVTVLAHAAHRSCRRRTATGRRRPDPRSPRLDHIPRPHRGRPDVGAGP</sequence>
<evidence type="ECO:0000256" key="1">
    <source>
        <dbReference type="SAM" id="MobiDB-lite"/>
    </source>
</evidence>
<comment type="caution">
    <text evidence="2">The sequence shown here is derived from an EMBL/GenBank/DDBJ whole genome shotgun (WGS) entry which is preliminary data.</text>
</comment>
<accession>A0ABP6TPU4</accession>
<reference evidence="3" key="1">
    <citation type="journal article" date="2019" name="Int. J. Syst. Evol. Microbiol.">
        <title>The Global Catalogue of Microorganisms (GCM) 10K type strain sequencing project: providing services to taxonomists for standard genome sequencing and annotation.</title>
        <authorList>
            <consortium name="The Broad Institute Genomics Platform"/>
            <consortium name="The Broad Institute Genome Sequencing Center for Infectious Disease"/>
            <person name="Wu L."/>
            <person name="Ma J."/>
        </authorList>
    </citation>
    <scope>NUCLEOTIDE SEQUENCE [LARGE SCALE GENOMIC DNA]</scope>
    <source>
        <strain evidence="3">JCM 4816</strain>
    </source>
</reference>
<protein>
    <submittedName>
        <fullName evidence="2">Uncharacterized protein</fullName>
    </submittedName>
</protein>
<feature type="compositionally biased region" description="Basic and acidic residues" evidence="1">
    <location>
        <begin position="134"/>
        <end position="147"/>
    </location>
</feature>
<feature type="compositionally biased region" description="Polar residues" evidence="1">
    <location>
        <begin position="1"/>
        <end position="11"/>
    </location>
</feature>
<feature type="region of interest" description="Disordered" evidence="1">
    <location>
        <begin position="84"/>
        <end position="160"/>
    </location>
</feature>
<gene>
    <name evidence="2" type="ORF">GCM10019016_038950</name>
</gene>
<feature type="compositionally biased region" description="Basic residues" evidence="1">
    <location>
        <begin position="120"/>
        <end position="133"/>
    </location>
</feature>
<keyword evidence="3" id="KW-1185">Reference proteome</keyword>
<evidence type="ECO:0000313" key="2">
    <source>
        <dbReference type="EMBL" id="GAA3496794.1"/>
    </source>
</evidence>
<dbReference type="EMBL" id="BAAAXF010000025">
    <property type="protein sequence ID" value="GAA3496794.1"/>
    <property type="molecule type" value="Genomic_DNA"/>
</dbReference>
<organism evidence="2 3">
    <name type="scientific">Streptomyces prasinosporus</name>
    <dbReference type="NCBI Taxonomy" id="68256"/>
    <lineage>
        <taxon>Bacteria</taxon>
        <taxon>Bacillati</taxon>
        <taxon>Actinomycetota</taxon>
        <taxon>Actinomycetes</taxon>
        <taxon>Kitasatosporales</taxon>
        <taxon>Streptomycetaceae</taxon>
        <taxon>Streptomyces</taxon>
        <taxon>Streptomyces albogriseolus group</taxon>
    </lineage>
</organism>
<feature type="region of interest" description="Disordered" evidence="1">
    <location>
        <begin position="1"/>
        <end position="32"/>
    </location>
</feature>
<dbReference type="RefSeq" id="WP_425588024.1">
    <property type="nucleotide sequence ID" value="NZ_BAAAXF010000025.1"/>
</dbReference>